<dbReference type="Gene3D" id="3.30.70.1440">
    <property type="entry name" value="Multidrug efflux transporter AcrB pore domain"/>
    <property type="match status" value="1"/>
</dbReference>
<feature type="transmembrane region" description="Helical" evidence="1">
    <location>
        <begin position="360"/>
        <end position="380"/>
    </location>
</feature>
<feature type="transmembrane region" description="Helical" evidence="1">
    <location>
        <begin position="965"/>
        <end position="985"/>
    </location>
</feature>
<evidence type="ECO:0000256" key="1">
    <source>
        <dbReference type="SAM" id="Phobius"/>
    </source>
</evidence>
<feature type="transmembrane region" description="Helical" evidence="1">
    <location>
        <begin position="864"/>
        <end position="883"/>
    </location>
</feature>
<name>A0A848AXL2_9BACT</name>
<feature type="transmembrane region" description="Helical" evidence="1">
    <location>
        <begin position="890"/>
        <end position="910"/>
    </location>
</feature>
<dbReference type="InterPro" id="IPR001036">
    <property type="entry name" value="Acrflvin-R"/>
</dbReference>
<dbReference type="EMBL" id="JABAEW010000004">
    <property type="protein sequence ID" value="NMD85672.1"/>
    <property type="molecule type" value="Genomic_DNA"/>
</dbReference>
<evidence type="ECO:0000313" key="3">
    <source>
        <dbReference type="Proteomes" id="UP000576225"/>
    </source>
</evidence>
<keyword evidence="1" id="KW-0812">Transmembrane</keyword>
<dbReference type="Proteomes" id="UP000576225">
    <property type="component" value="Unassembled WGS sequence"/>
</dbReference>
<dbReference type="GO" id="GO:0042910">
    <property type="term" value="F:xenobiotic transmembrane transporter activity"/>
    <property type="evidence" value="ECO:0007669"/>
    <property type="project" value="TreeGrafter"/>
</dbReference>
<organism evidence="2 3">
    <name type="scientific">Victivallis vadensis</name>
    <dbReference type="NCBI Taxonomy" id="172901"/>
    <lineage>
        <taxon>Bacteria</taxon>
        <taxon>Pseudomonadati</taxon>
        <taxon>Lentisphaerota</taxon>
        <taxon>Lentisphaeria</taxon>
        <taxon>Victivallales</taxon>
        <taxon>Victivallaceae</taxon>
        <taxon>Victivallis</taxon>
    </lineage>
</organism>
<keyword evidence="1" id="KW-0472">Membrane</keyword>
<reference evidence="2 3" key="1">
    <citation type="submission" date="2020-04" db="EMBL/GenBank/DDBJ databases">
        <authorList>
            <person name="Hitch T.C.A."/>
            <person name="Wylensek D."/>
            <person name="Clavel T."/>
        </authorList>
    </citation>
    <scope>NUCLEOTIDE SEQUENCE [LARGE SCALE GENOMIC DNA]</scope>
    <source>
        <strain evidence="2 3">COR2-253-APC-1A</strain>
    </source>
</reference>
<dbReference type="SUPFAM" id="SSF82714">
    <property type="entry name" value="Multidrug efflux transporter AcrB TolC docking domain, DN and DC subdomains"/>
    <property type="match status" value="1"/>
</dbReference>
<dbReference type="Gene3D" id="3.30.70.1430">
    <property type="entry name" value="Multidrug efflux transporter AcrB pore domain"/>
    <property type="match status" value="2"/>
</dbReference>
<dbReference type="PANTHER" id="PTHR32063">
    <property type="match status" value="1"/>
</dbReference>
<feature type="transmembrane region" description="Helical" evidence="1">
    <location>
        <begin position="334"/>
        <end position="353"/>
    </location>
</feature>
<keyword evidence="1" id="KW-1133">Transmembrane helix</keyword>
<feature type="transmembrane region" description="Helical" evidence="1">
    <location>
        <begin position="916"/>
        <end position="944"/>
    </location>
</feature>
<feature type="transmembrane region" description="Helical" evidence="1">
    <location>
        <begin position="463"/>
        <end position="490"/>
    </location>
</feature>
<dbReference type="AlphaFoldDB" id="A0A848AXL2"/>
<feature type="transmembrane region" description="Helical" evidence="1">
    <location>
        <begin position="431"/>
        <end position="451"/>
    </location>
</feature>
<dbReference type="PANTHER" id="PTHR32063:SF0">
    <property type="entry name" value="SWARMING MOTILITY PROTEIN SWRC"/>
    <property type="match status" value="1"/>
</dbReference>
<protein>
    <submittedName>
        <fullName evidence="2">Efflux RND transporter permease subunit</fullName>
    </submittedName>
</protein>
<dbReference type="Gene3D" id="3.30.2090.10">
    <property type="entry name" value="Multidrug efflux transporter AcrB TolC docking domain, DN and DC subdomains"/>
    <property type="match status" value="2"/>
</dbReference>
<evidence type="ECO:0000313" key="2">
    <source>
        <dbReference type="EMBL" id="NMD85672.1"/>
    </source>
</evidence>
<dbReference type="Gene3D" id="1.20.1640.10">
    <property type="entry name" value="Multidrug efflux transporter AcrB transmembrane domain"/>
    <property type="match status" value="2"/>
</dbReference>
<dbReference type="Gene3D" id="3.30.70.1320">
    <property type="entry name" value="Multidrug efflux transporter AcrB pore domain like"/>
    <property type="match status" value="1"/>
</dbReference>
<dbReference type="PRINTS" id="PR00702">
    <property type="entry name" value="ACRIFLAVINRP"/>
</dbReference>
<feature type="transmembrane region" description="Helical" evidence="1">
    <location>
        <begin position="537"/>
        <end position="554"/>
    </location>
</feature>
<dbReference type="Pfam" id="PF00873">
    <property type="entry name" value="ACR_tran"/>
    <property type="match status" value="1"/>
</dbReference>
<dbReference type="SUPFAM" id="SSF82693">
    <property type="entry name" value="Multidrug efflux transporter AcrB pore domain, PN1, PN2, PC1 and PC2 subdomains"/>
    <property type="match status" value="3"/>
</dbReference>
<comment type="caution">
    <text evidence="2">The sequence shown here is derived from an EMBL/GenBank/DDBJ whole genome shotgun (WGS) entry which is preliminary data.</text>
</comment>
<accession>A0A848AXL2</accession>
<gene>
    <name evidence="2" type="ORF">HF882_03640</name>
</gene>
<feature type="transmembrane region" description="Helical" evidence="1">
    <location>
        <begin position="12"/>
        <end position="30"/>
    </location>
</feature>
<dbReference type="RefSeq" id="WP_168961640.1">
    <property type="nucleotide sequence ID" value="NZ_JABAEW010000004.1"/>
</dbReference>
<sequence>MFLSRWSVQRPIAMTALIIVLVMIGISLYPRISIDLLPNMEIPTVLVRCEYQGASPTEIEVEIVKRIEDAVSSLDGIKHITSMSIEDEARIQLEFNMGTDVDVAATDIREALNRIREDLPDGANEPTIRKIDTNATTVAQVFLVGDRTQDDLYDYADDVIADRFSSVPGVGEVRVYGANEMQIHVLLDREKLTAMNLSINDVVAKLEQNNVREPLGRIQFDKGEKNVTFDGDFKDFEQIRALEVGKFKNKRVYLRDVAEVKFMSREVRSKAYVNGQPAARFRIVKKGEANAIEVINGIRQRFDAMVKNGELPTGMELVWFTDSGAFIQASVDDAWSSIVTGIILTAVLLFLFLHEPKSTFIVMISMPISVVVTFAVMAYFNYSFNIMTLLSLGCSVGVLVTNSIVVIENIFKHLDRGEPIKTAAERGTGEVIAAVSASALTNVVVFVPVMMMTTRIGSMMVPFAGVMVGATLVSLFISFTLTPILACVLLKRKKKRGSAPEKRSWLQTMFLPWDMGYDWLCRKFDRSIEWTARHPKSLMLTVLALAAGVSFWIVPQVGLSFLPFCDQGEIRIKFEFPTNYNLDTTDRLIREAADHLKKFDFIRGMSISVGDSDGGSGQVSSAVYMGQITLRTTDKFEREETIYDLQAQLRKELSYLDNCRITLSIPATFGGSGAEIRCVMNGTDLDVLENAEMQVMEKLPAMGLTRDLDSSRRERKPNINITPRRTVLQNLGMSANELYEYLLGSLDGIEVGDYRDGARTFDIRVKNQKEYGEAQLRQAAPAVKDNNPLGAEALAEITEDARPVVVNRYDKVRTMWLYANTAPGAALGTVSEAIGKLAQESLPPGYGVRMSGNVELMNETAREFMQVIVLATILTYLLIAAIMESWTRPFLIMFTVPLGFLGMYATLWAAGMSMSMMGLLGGVMMIGIVVNNAILIMDECAALVKSGVTTHKAMLLATQSKFRPIVMTSIASVAGMLPMAFGTGLGSELRSSCGMGVVGGLTIASLLTLYVIPALYFIFVHDTAKPRRRWFHRLLLRLSGRGKRCKA</sequence>
<feature type="transmembrane region" description="Helical" evidence="1">
    <location>
        <begin position="386"/>
        <end position="411"/>
    </location>
</feature>
<feature type="transmembrane region" description="Helical" evidence="1">
    <location>
        <begin position="997"/>
        <end position="1019"/>
    </location>
</feature>
<dbReference type="InterPro" id="IPR027463">
    <property type="entry name" value="AcrB_DN_DC_subdom"/>
</dbReference>
<dbReference type="GO" id="GO:0005886">
    <property type="term" value="C:plasma membrane"/>
    <property type="evidence" value="ECO:0007669"/>
    <property type="project" value="TreeGrafter"/>
</dbReference>
<dbReference type="SUPFAM" id="SSF82866">
    <property type="entry name" value="Multidrug efflux transporter AcrB transmembrane domain"/>
    <property type="match status" value="2"/>
</dbReference>
<proteinExistence type="predicted"/>